<gene>
    <name evidence="2" type="ORF">TRFO_30838</name>
</gene>
<feature type="region of interest" description="Disordered" evidence="1">
    <location>
        <begin position="283"/>
        <end position="417"/>
    </location>
</feature>
<feature type="compositionally biased region" description="Polar residues" evidence="1">
    <location>
        <begin position="441"/>
        <end position="457"/>
    </location>
</feature>
<dbReference type="RefSeq" id="XP_068355309.1">
    <property type="nucleotide sequence ID" value="XM_068507573.1"/>
</dbReference>
<feature type="region of interest" description="Disordered" evidence="1">
    <location>
        <begin position="191"/>
        <end position="233"/>
    </location>
</feature>
<feature type="region of interest" description="Disordered" evidence="1">
    <location>
        <begin position="66"/>
        <end position="111"/>
    </location>
</feature>
<evidence type="ECO:0000313" key="2">
    <source>
        <dbReference type="EMBL" id="OHT02173.1"/>
    </source>
</evidence>
<keyword evidence="3" id="KW-1185">Reference proteome</keyword>
<dbReference type="Proteomes" id="UP000179807">
    <property type="component" value="Unassembled WGS sequence"/>
</dbReference>
<evidence type="ECO:0000256" key="1">
    <source>
        <dbReference type="SAM" id="MobiDB-lite"/>
    </source>
</evidence>
<feature type="region of interest" description="Disordered" evidence="1">
    <location>
        <begin position="255"/>
        <end position="274"/>
    </location>
</feature>
<sequence>MFGKIFGGWRKSNDTEIQTRMSTQIPVSNPNNFQKFEPYIPKSHLLRNEPIPMKYEEFPYNITPEDEKYLNAPPETISFNRIREGRKKPNNKDNNKVDEPKRNYQQKSETPVFEETKHFYDERFNPFPGYNYNGNSNYNPNNNNNNDNQQNKGYNNFRGEDHKFRYESFKNEQQPQNKYGVSFVQNNNNFIDEMNKNSNNSSNRAPSDNNMSDYNNKYNRENVPNQNVFPQQHEPFKTEPHLSQMNHEQLYQYFSNHDKNNGNIPPRFPENDQNIIQNNDLSHAQNYYPNNPQNNYPNNPQNNYPNNPQNNYPNNPQNNYPNNPQNNYPNNPQNNYSNNPQNNYSNNPQNNYPNNSQNNYQCRDPSYFESHIPTDYPNKAYVNSVLDHSDSNHNTNQNMNQNQMSNFQPDISNSKLDIIPDNVPQVVFNNNVPPSSVSKSHQTPFKNSNPIPNNGKDSMSIYQTYFQRNEMQHDDNNVINYDFFPNARENSDNTSILRPINGNSAIESKFTGSKSRMGLNFHRDDKEKDKEDDRFFQQYLNHDANNEPWHTPVPNNKYKNNASPNFHSISKRSLNKDNFDEEESLNHIHKTPNPF</sequence>
<feature type="compositionally biased region" description="Polar residues" evidence="1">
    <location>
        <begin position="553"/>
        <end position="571"/>
    </location>
</feature>
<reference evidence="2" key="1">
    <citation type="submission" date="2016-10" db="EMBL/GenBank/DDBJ databases">
        <authorList>
            <person name="Benchimol M."/>
            <person name="Almeida L.G."/>
            <person name="Vasconcelos A.T."/>
            <person name="Perreira-Neves A."/>
            <person name="Rosa I.A."/>
            <person name="Tasca T."/>
            <person name="Bogo M.R."/>
            <person name="de Souza W."/>
        </authorList>
    </citation>
    <scope>NUCLEOTIDE SEQUENCE [LARGE SCALE GENOMIC DNA]</scope>
    <source>
        <strain evidence="2">K</strain>
    </source>
</reference>
<dbReference type="AlphaFoldDB" id="A0A1J4JY23"/>
<feature type="compositionally biased region" description="Basic and acidic residues" evidence="1">
    <location>
        <begin position="90"/>
        <end position="102"/>
    </location>
</feature>
<protein>
    <submittedName>
        <fullName evidence="2">Uncharacterized protein</fullName>
    </submittedName>
</protein>
<feature type="region of interest" description="Disordered" evidence="1">
    <location>
        <begin position="542"/>
        <end position="571"/>
    </location>
</feature>
<comment type="caution">
    <text evidence="2">The sequence shown here is derived from an EMBL/GenBank/DDBJ whole genome shotgun (WGS) entry which is preliminary data.</text>
</comment>
<dbReference type="VEuPathDB" id="TrichDB:TRFO_30838"/>
<name>A0A1J4JY23_9EUKA</name>
<feature type="compositionally biased region" description="Polar residues" evidence="1">
    <location>
        <begin position="191"/>
        <end position="230"/>
    </location>
</feature>
<organism evidence="2 3">
    <name type="scientific">Tritrichomonas foetus</name>
    <dbReference type="NCBI Taxonomy" id="1144522"/>
    <lineage>
        <taxon>Eukaryota</taxon>
        <taxon>Metamonada</taxon>
        <taxon>Parabasalia</taxon>
        <taxon>Tritrichomonadida</taxon>
        <taxon>Tritrichomonadidae</taxon>
        <taxon>Tritrichomonas</taxon>
    </lineage>
</organism>
<feature type="region of interest" description="Disordered" evidence="1">
    <location>
        <begin position="124"/>
        <end position="157"/>
    </location>
</feature>
<dbReference type="GeneID" id="94842277"/>
<feature type="region of interest" description="Disordered" evidence="1">
    <location>
        <begin position="435"/>
        <end position="457"/>
    </location>
</feature>
<dbReference type="EMBL" id="MLAK01000879">
    <property type="protein sequence ID" value="OHT02173.1"/>
    <property type="molecule type" value="Genomic_DNA"/>
</dbReference>
<evidence type="ECO:0000313" key="3">
    <source>
        <dbReference type="Proteomes" id="UP000179807"/>
    </source>
</evidence>
<proteinExistence type="predicted"/>
<feature type="compositionally biased region" description="Low complexity" evidence="1">
    <location>
        <begin position="125"/>
        <end position="157"/>
    </location>
</feature>
<feature type="compositionally biased region" description="Low complexity" evidence="1">
    <location>
        <begin position="285"/>
        <end position="361"/>
    </location>
</feature>
<feature type="compositionally biased region" description="Low complexity" evidence="1">
    <location>
        <begin position="392"/>
        <end position="408"/>
    </location>
</feature>
<accession>A0A1J4JY23</accession>